<dbReference type="InterPro" id="IPR054728">
    <property type="entry name" value="RsmB-like_ferredoxin"/>
</dbReference>
<evidence type="ECO:0000256" key="4">
    <source>
        <dbReference type="ARBA" id="ARBA00012140"/>
    </source>
</evidence>
<name>A0A2U3D7R6_SULT2</name>
<dbReference type="Pfam" id="PF01189">
    <property type="entry name" value="Methyltr_RsmB-F"/>
    <property type="match status" value="1"/>
</dbReference>
<dbReference type="NCBIfam" id="NF011494">
    <property type="entry name" value="PRK14902.1"/>
    <property type="match status" value="1"/>
</dbReference>
<feature type="binding site" evidence="14">
    <location>
        <position position="334"/>
    </location>
    <ligand>
        <name>S-adenosyl-L-methionine</name>
        <dbReference type="ChEBI" id="CHEBI:59789"/>
    </ligand>
</feature>
<dbReference type="Pfam" id="PF01029">
    <property type="entry name" value="NusB"/>
    <property type="match status" value="1"/>
</dbReference>
<sequence length="457" mass="50828">MSGRIAKARLMAYDVLWAIAKQGAYAHVILHEVLDREHPTPNDAALASEIVYGVLTWQRLLDHEIALHSKVAVQKMDFQVLVILRMSLYQLRFFSRVPSYAILSDAVELTKQVAFRASGFVNGVLRSATRTPHKESAAKEGDCTQLAQKQRGVYLSFPDWLVDHFTRQFCDETACEIMEALNQKVARTARVNTTRYTPSEVIQALQEEGVLAQRSPVSPYGIRLPAKVNPTALAAYKEGMYTLQGESSMLVAPLFGDMRGKRVLDACAAPGGKALHIAELAHDQAEVVAVDLHPHRVQTILQQAKRLHLSSIQAFASDARAIAISGSFDAILLDAPCSGLGTIARKPDIKWRVLPSDIEQLAELQSQLLDALAQRVQIGGLLIYTTCTLSARENELQIREFLRRHSNFQLEPLHFELVSDTLCQIMQAKPLEAGMAYLLPQELGTDGFFFAKMRRVD</sequence>
<dbReference type="EMBL" id="MPDK01000014">
    <property type="protein sequence ID" value="PWI57336.1"/>
    <property type="molecule type" value="Genomic_DNA"/>
</dbReference>
<feature type="active site" description="Nucleophile" evidence="14">
    <location>
        <position position="387"/>
    </location>
</feature>
<comment type="caution">
    <text evidence="16">The sequence shown here is derived from an EMBL/GenBank/DDBJ whole genome shotgun (WGS) entry which is preliminary data.</text>
</comment>
<comment type="subcellular location">
    <subcellularLocation>
        <location evidence="2">Cytoplasm</location>
    </subcellularLocation>
</comment>
<dbReference type="InterPro" id="IPR001678">
    <property type="entry name" value="MeTrfase_RsmB-F_NOP2_dom"/>
</dbReference>
<dbReference type="Gene3D" id="1.10.940.10">
    <property type="entry name" value="NusB-like"/>
    <property type="match status" value="1"/>
</dbReference>
<dbReference type="GO" id="GO:0003723">
    <property type="term" value="F:RNA binding"/>
    <property type="evidence" value="ECO:0007669"/>
    <property type="project" value="UniProtKB-UniRule"/>
</dbReference>
<protein>
    <recommendedName>
        <fullName evidence="4">16S rRNA (cytosine(967)-C(5))-methyltransferase</fullName>
        <ecNumber evidence="4">2.1.1.176</ecNumber>
    </recommendedName>
    <alternativeName>
        <fullName evidence="11">16S rRNA m5C967 methyltransferase</fullName>
    </alternativeName>
    <alternativeName>
        <fullName evidence="12">rRNA (cytosine-C(5)-)-methyltransferase RsmB</fullName>
    </alternativeName>
</protein>
<dbReference type="PANTHER" id="PTHR22807:SF53">
    <property type="entry name" value="RIBOSOMAL RNA SMALL SUBUNIT METHYLTRANSFERASE B-RELATED"/>
    <property type="match status" value="1"/>
</dbReference>
<dbReference type="InterPro" id="IPR029063">
    <property type="entry name" value="SAM-dependent_MTases_sf"/>
</dbReference>
<feature type="binding site" evidence="14">
    <location>
        <position position="291"/>
    </location>
    <ligand>
        <name>S-adenosyl-L-methionine</name>
        <dbReference type="ChEBI" id="CHEBI:59789"/>
    </ligand>
</feature>
<keyword evidence="7 14" id="KW-0489">Methyltransferase</keyword>
<organism evidence="16 17">
    <name type="scientific">Sulfoacidibacillus thermotolerans</name>
    <name type="common">Acidibacillus sulfuroxidans</name>
    <dbReference type="NCBI Taxonomy" id="1765684"/>
    <lineage>
        <taxon>Bacteria</taxon>
        <taxon>Bacillati</taxon>
        <taxon>Bacillota</taxon>
        <taxon>Bacilli</taxon>
        <taxon>Bacillales</taxon>
        <taxon>Alicyclobacillaceae</taxon>
        <taxon>Sulfoacidibacillus</taxon>
    </lineage>
</organism>
<feature type="domain" description="SAM-dependent MTase RsmB/NOP-type" evidence="15">
    <location>
        <begin position="177"/>
        <end position="456"/>
    </location>
</feature>
<evidence type="ECO:0000256" key="6">
    <source>
        <dbReference type="ARBA" id="ARBA00022552"/>
    </source>
</evidence>
<keyword evidence="5" id="KW-0963">Cytoplasm</keyword>
<dbReference type="InterPro" id="IPR018314">
    <property type="entry name" value="RsmB/NOL1/NOP2-like_CS"/>
</dbReference>
<evidence type="ECO:0000313" key="17">
    <source>
        <dbReference type="Proteomes" id="UP000245380"/>
    </source>
</evidence>
<evidence type="ECO:0000256" key="5">
    <source>
        <dbReference type="ARBA" id="ARBA00022490"/>
    </source>
</evidence>
<dbReference type="Proteomes" id="UP000245380">
    <property type="component" value="Unassembled WGS sequence"/>
</dbReference>
<feature type="binding site" evidence="14">
    <location>
        <position position="318"/>
    </location>
    <ligand>
        <name>S-adenosyl-L-methionine</name>
        <dbReference type="ChEBI" id="CHEBI:59789"/>
    </ligand>
</feature>
<dbReference type="PANTHER" id="PTHR22807">
    <property type="entry name" value="NOP2 YEAST -RELATED NOL1/NOP2/FMU SUN DOMAIN-CONTAINING"/>
    <property type="match status" value="1"/>
</dbReference>
<dbReference type="PROSITE" id="PS51686">
    <property type="entry name" value="SAM_MT_RSMB_NOP"/>
    <property type="match status" value="1"/>
</dbReference>
<evidence type="ECO:0000256" key="14">
    <source>
        <dbReference type="PROSITE-ProRule" id="PRU01023"/>
    </source>
</evidence>
<evidence type="ECO:0000256" key="13">
    <source>
        <dbReference type="ARBA" id="ARBA00047283"/>
    </source>
</evidence>
<proteinExistence type="inferred from homology"/>
<dbReference type="GO" id="GO:0006355">
    <property type="term" value="P:regulation of DNA-templated transcription"/>
    <property type="evidence" value="ECO:0007669"/>
    <property type="project" value="InterPro"/>
</dbReference>
<dbReference type="CDD" id="cd02440">
    <property type="entry name" value="AdoMet_MTases"/>
    <property type="match status" value="1"/>
</dbReference>
<keyword evidence="6" id="KW-0698">rRNA processing</keyword>
<evidence type="ECO:0000256" key="1">
    <source>
        <dbReference type="ARBA" id="ARBA00002724"/>
    </source>
</evidence>
<evidence type="ECO:0000256" key="9">
    <source>
        <dbReference type="ARBA" id="ARBA00022691"/>
    </source>
</evidence>
<dbReference type="EC" id="2.1.1.176" evidence="4"/>
<dbReference type="GO" id="GO:0008649">
    <property type="term" value="F:rRNA methyltransferase activity"/>
    <property type="evidence" value="ECO:0007669"/>
    <property type="project" value="InterPro"/>
</dbReference>
<keyword evidence="10 14" id="KW-0694">RNA-binding</keyword>
<comment type="function">
    <text evidence="1">Specifically methylates the cytosine at position 967 (m5C967) of 16S rRNA.</text>
</comment>
<dbReference type="InterPro" id="IPR023267">
    <property type="entry name" value="RCMT"/>
</dbReference>
<dbReference type="OrthoDB" id="9810297at2"/>
<dbReference type="SUPFAM" id="SSF53335">
    <property type="entry name" value="S-adenosyl-L-methionine-dependent methyltransferases"/>
    <property type="match status" value="1"/>
</dbReference>
<evidence type="ECO:0000256" key="8">
    <source>
        <dbReference type="ARBA" id="ARBA00022679"/>
    </source>
</evidence>
<gene>
    <name evidence="16" type="ORF">BM613_09050</name>
</gene>
<dbReference type="PRINTS" id="PR02008">
    <property type="entry name" value="RCMTFAMILY"/>
</dbReference>
<feature type="binding site" evidence="14">
    <location>
        <begin position="267"/>
        <end position="273"/>
    </location>
    <ligand>
        <name>S-adenosyl-L-methionine</name>
        <dbReference type="ChEBI" id="CHEBI:59789"/>
    </ligand>
</feature>
<comment type="catalytic activity">
    <reaction evidence="13">
        <text>cytidine(967) in 16S rRNA + S-adenosyl-L-methionine = 5-methylcytidine(967) in 16S rRNA + S-adenosyl-L-homocysteine + H(+)</text>
        <dbReference type="Rhea" id="RHEA:42748"/>
        <dbReference type="Rhea" id="RHEA-COMP:10219"/>
        <dbReference type="Rhea" id="RHEA-COMP:10220"/>
        <dbReference type="ChEBI" id="CHEBI:15378"/>
        <dbReference type="ChEBI" id="CHEBI:57856"/>
        <dbReference type="ChEBI" id="CHEBI:59789"/>
        <dbReference type="ChEBI" id="CHEBI:74483"/>
        <dbReference type="ChEBI" id="CHEBI:82748"/>
        <dbReference type="EC" id="2.1.1.176"/>
    </reaction>
</comment>
<comment type="similarity">
    <text evidence="3 14">Belongs to the class I-like SAM-binding methyltransferase superfamily. RsmB/NOP family.</text>
</comment>
<evidence type="ECO:0000259" key="15">
    <source>
        <dbReference type="PROSITE" id="PS51686"/>
    </source>
</evidence>
<dbReference type="Pfam" id="PF22458">
    <property type="entry name" value="RsmF-B_ferredox"/>
    <property type="match status" value="1"/>
</dbReference>
<dbReference type="SUPFAM" id="SSF48013">
    <property type="entry name" value="NusB-like"/>
    <property type="match status" value="1"/>
</dbReference>
<dbReference type="InterPro" id="IPR049560">
    <property type="entry name" value="MeTrfase_RsmB-F_NOP2_cat"/>
</dbReference>
<dbReference type="AlphaFoldDB" id="A0A2U3D7R6"/>
<dbReference type="InterPro" id="IPR006027">
    <property type="entry name" value="NusB_RsmB_TIM44"/>
</dbReference>
<evidence type="ECO:0000256" key="7">
    <source>
        <dbReference type="ARBA" id="ARBA00022603"/>
    </source>
</evidence>
<dbReference type="Gene3D" id="3.40.50.150">
    <property type="entry name" value="Vaccinia Virus protein VP39"/>
    <property type="match status" value="1"/>
</dbReference>
<dbReference type="FunFam" id="3.40.50.150:FF:000022">
    <property type="entry name" value="Ribosomal RNA small subunit methyltransferase B"/>
    <property type="match status" value="1"/>
</dbReference>
<evidence type="ECO:0000256" key="12">
    <source>
        <dbReference type="ARBA" id="ARBA00031088"/>
    </source>
</evidence>
<keyword evidence="17" id="KW-1185">Reference proteome</keyword>
<dbReference type="PROSITE" id="PS01153">
    <property type="entry name" value="NOL1_NOP2_SUN"/>
    <property type="match status" value="1"/>
</dbReference>
<evidence type="ECO:0000313" key="16">
    <source>
        <dbReference type="EMBL" id="PWI57336.1"/>
    </source>
</evidence>
<evidence type="ECO:0000256" key="11">
    <source>
        <dbReference type="ARBA" id="ARBA00030399"/>
    </source>
</evidence>
<accession>A0A2U3D7R6</accession>
<evidence type="ECO:0000256" key="2">
    <source>
        <dbReference type="ARBA" id="ARBA00004496"/>
    </source>
</evidence>
<dbReference type="InterPro" id="IPR035926">
    <property type="entry name" value="NusB-like_sf"/>
</dbReference>
<keyword evidence="8 14" id="KW-0808">Transferase</keyword>
<dbReference type="GO" id="GO:0005737">
    <property type="term" value="C:cytoplasm"/>
    <property type="evidence" value="ECO:0007669"/>
    <property type="project" value="UniProtKB-SubCell"/>
</dbReference>
<keyword evidence="9 14" id="KW-0949">S-adenosyl-L-methionine</keyword>
<evidence type="ECO:0000256" key="3">
    <source>
        <dbReference type="ARBA" id="ARBA00007494"/>
    </source>
</evidence>
<dbReference type="NCBIfam" id="TIGR00563">
    <property type="entry name" value="rsmB"/>
    <property type="match status" value="1"/>
</dbReference>
<reference evidence="16 17" key="1">
    <citation type="submission" date="2016-11" db="EMBL/GenBank/DDBJ databases">
        <title>Comparative genomics of Acidibacillus ferroxidans species.</title>
        <authorList>
            <person name="Oliveira G."/>
            <person name="Nunes G."/>
            <person name="Oliveira R."/>
            <person name="Araujo F."/>
            <person name="Salim A."/>
            <person name="Scholte L."/>
            <person name="Morais D."/>
            <person name="Nancucheo I."/>
            <person name="Johnson D.B."/>
            <person name="Grail B."/>
            <person name="Bittencourt J."/>
            <person name="Valadares R."/>
        </authorList>
    </citation>
    <scope>NUCLEOTIDE SEQUENCE [LARGE SCALE GENOMIC DNA]</scope>
    <source>
        <strain evidence="16 17">Y002</strain>
    </source>
</reference>
<dbReference type="InterPro" id="IPR004573">
    <property type="entry name" value="rRNA_ssu_MeTfrase_B"/>
</dbReference>
<evidence type="ECO:0000256" key="10">
    <source>
        <dbReference type="ARBA" id="ARBA00022884"/>
    </source>
</evidence>
<dbReference type="Gene3D" id="3.30.70.1170">
    <property type="entry name" value="Sun protein, domain 3"/>
    <property type="match status" value="1"/>
</dbReference>